<dbReference type="EMBL" id="JABXXO010000006">
    <property type="protein sequence ID" value="KAF7776675.1"/>
    <property type="molecule type" value="Genomic_DNA"/>
</dbReference>
<dbReference type="AlphaFoldDB" id="A0A8H7F4E7"/>
<keyword evidence="1" id="KW-1133">Transmembrane helix</keyword>
<keyword evidence="1" id="KW-0812">Transmembrane</keyword>
<organism evidence="2 3">
    <name type="scientific">Agaricus bisporus var. burnettii</name>
    <dbReference type="NCBI Taxonomy" id="192524"/>
    <lineage>
        <taxon>Eukaryota</taxon>
        <taxon>Fungi</taxon>
        <taxon>Dikarya</taxon>
        <taxon>Basidiomycota</taxon>
        <taxon>Agaricomycotina</taxon>
        <taxon>Agaricomycetes</taxon>
        <taxon>Agaricomycetidae</taxon>
        <taxon>Agaricales</taxon>
        <taxon>Agaricineae</taxon>
        <taxon>Agaricaceae</taxon>
        <taxon>Agaricus</taxon>
    </lineage>
</organism>
<feature type="transmembrane region" description="Helical" evidence="1">
    <location>
        <begin position="65"/>
        <end position="88"/>
    </location>
</feature>
<name>A0A8H7F4E7_AGABI</name>
<reference evidence="2 3" key="1">
    <citation type="journal article" name="Sci. Rep.">
        <title>Telomere-to-telomere assembled and centromere annotated genomes of the two main subspecies of the button mushroom Agaricus bisporus reveal especially polymorphic chromosome ends.</title>
        <authorList>
            <person name="Sonnenberg A.S.M."/>
            <person name="Sedaghat-Telgerd N."/>
            <person name="Lavrijssen B."/>
            <person name="Ohm R.A."/>
            <person name="Hendrickx P.M."/>
            <person name="Scholtmeijer K."/>
            <person name="Baars J.J.P."/>
            <person name="van Peer A."/>
        </authorList>
    </citation>
    <scope>NUCLEOTIDE SEQUENCE [LARGE SCALE GENOMIC DNA]</scope>
    <source>
        <strain evidence="2 3">H119_p4</strain>
    </source>
</reference>
<comment type="caution">
    <text evidence="2">The sequence shown here is derived from an EMBL/GenBank/DDBJ whole genome shotgun (WGS) entry which is preliminary data.</text>
</comment>
<evidence type="ECO:0000313" key="2">
    <source>
        <dbReference type="EMBL" id="KAF7776675.1"/>
    </source>
</evidence>
<keyword evidence="1" id="KW-0472">Membrane</keyword>
<accession>A0A8H7F4E7</accession>
<proteinExistence type="predicted"/>
<protein>
    <submittedName>
        <fullName evidence="2">Uncharacterized protein</fullName>
    </submittedName>
</protein>
<gene>
    <name evidence="2" type="ORF">Agabi119p4_5068</name>
</gene>
<evidence type="ECO:0000256" key="1">
    <source>
        <dbReference type="SAM" id="Phobius"/>
    </source>
</evidence>
<sequence length="94" mass="10656">MMTAIERPACRNHQKTKRRFCSSPTVKPETCSRVLKIFNAKYDGSASSIYSFLPRSKPIFAKDRLYAAVPVLLYAAVKSGDIVLTFYLTCRIVF</sequence>
<dbReference type="Proteomes" id="UP000629468">
    <property type="component" value="Unassembled WGS sequence"/>
</dbReference>
<evidence type="ECO:0000313" key="3">
    <source>
        <dbReference type="Proteomes" id="UP000629468"/>
    </source>
</evidence>